<dbReference type="AlphaFoldDB" id="A0A151AY93"/>
<name>A0A151AY93_9FIRM</name>
<keyword evidence="2" id="KW-1185">Reference proteome</keyword>
<accession>A0A151AY93</accession>
<evidence type="ECO:0000313" key="2">
    <source>
        <dbReference type="Proteomes" id="UP000075670"/>
    </source>
</evidence>
<reference evidence="1 2" key="1">
    <citation type="submission" date="2016-02" db="EMBL/GenBank/DDBJ databases">
        <title>Genome sequence of Moorella mulderi DSM 14980.</title>
        <authorList>
            <person name="Poehlein A."/>
            <person name="Daniel R."/>
        </authorList>
    </citation>
    <scope>NUCLEOTIDE SEQUENCE [LARGE SCALE GENOMIC DNA]</scope>
    <source>
        <strain evidence="1 2">DSM 14980</strain>
    </source>
</reference>
<evidence type="ECO:0000313" key="1">
    <source>
        <dbReference type="EMBL" id="KYH32606.1"/>
    </source>
</evidence>
<proteinExistence type="predicted"/>
<protein>
    <recommendedName>
        <fullName evidence="3">Lipoprotein</fullName>
    </recommendedName>
</protein>
<dbReference type="Proteomes" id="UP000075670">
    <property type="component" value="Unassembled WGS sequence"/>
</dbReference>
<dbReference type="PROSITE" id="PS51257">
    <property type="entry name" value="PROKAR_LIPOPROTEIN"/>
    <property type="match status" value="1"/>
</dbReference>
<comment type="caution">
    <text evidence="1">The sequence shown here is derived from an EMBL/GenBank/DDBJ whole genome shotgun (WGS) entry which is preliminary data.</text>
</comment>
<organism evidence="1 2">
    <name type="scientific">Moorella mulderi DSM 14980</name>
    <dbReference type="NCBI Taxonomy" id="1122241"/>
    <lineage>
        <taxon>Bacteria</taxon>
        <taxon>Bacillati</taxon>
        <taxon>Bacillota</taxon>
        <taxon>Clostridia</taxon>
        <taxon>Neomoorellales</taxon>
        <taxon>Neomoorellaceae</taxon>
        <taxon>Neomoorella</taxon>
    </lineage>
</organism>
<sequence>MRRKVCYLAALLTLLSASTFLLLSGCGISALL</sequence>
<dbReference type="EMBL" id="LTBC01000003">
    <property type="protein sequence ID" value="KYH32606.1"/>
    <property type="molecule type" value="Genomic_DNA"/>
</dbReference>
<evidence type="ECO:0008006" key="3">
    <source>
        <dbReference type="Google" id="ProtNLM"/>
    </source>
</evidence>
<gene>
    <name evidence="1" type="ORF">MOMUL_12080</name>
</gene>